<evidence type="ECO:0000256" key="1">
    <source>
        <dbReference type="SAM" id="MobiDB-lite"/>
    </source>
</evidence>
<gene>
    <name evidence="2" type="ORF">TorRG33x02_273370</name>
</gene>
<protein>
    <submittedName>
        <fullName evidence="2">Uncharacterized protein</fullName>
    </submittedName>
</protein>
<reference evidence="3" key="1">
    <citation type="submission" date="2016-06" db="EMBL/GenBank/DDBJ databases">
        <title>Parallel loss of symbiosis genes in relatives of nitrogen-fixing non-legume Parasponia.</title>
        <authorList>
            <person name="Van Velzen R."/>
            <person name="Holmer R."/>
            <person name="Bu F."/>
            <person name="Rutten L."/>
            <person name="Van Zeijl A."/>
            <person name="Liu W."/>
            <person name="Santuari L."/>
            <person name="Cao Q."/>
            <person name="Sharma T."/>
            <person name="Shen D."/>
            <person name="Roswanjaya Y."/>
            <person name="Wardhani T."/>
            <person name="Kalhor M.S."/>
            <person name="Jansen J."/>
            <person name="Van den Hoogen J."/>
            <person name="Gungor B."/>
            <person name="Hartog M."/>
            <person name="Hontelez J."/>
            <person name="Verver J."/>
            <person name="Yang W.-C."/>
            <person name="Schijlen E."/>
            <person name="Repin R."/>
            <person name="Schilthuizen M."/>
            <person name="Schranz E."/>
            <person name="Heidstra R."/>
            <person name="Miyata K."/>
            <person name="Fedorova E."/>
            <person name="Kohlen W."/>
            <person name="Bisseling T."/>
            <person name="Smit S."/>
            <person name="Geurts R."/>
        </authorList>
    </citation>
    <scope>NUCLEOTIDE SEQUENCE [LARGE SCALE GENOMIC DNA]</scope>
    <source>
        <strain evidence="3">cv. RG33-2</strain>
    </source>
</reference>
<evidence type="ECO:0000313" key="3">
    <source>
        <dbReference type="Proteomes" id="UP000237000"/>
    </source>
</evidence>
<keyword evidence="3" id="KW-1185">Reference proteome</keyword>
<evidence type="ECO:0000313" key="2">
    <source>
        <dbReference type="EMBL" id="PON64315.1"/>
    </source>
</evidence>
<sequence length="109" mass="12351">MESLYKMSYDHHEDVSKKVRLPPKRGKIKAKIFEELVETVINTVTRSSSATSSDDYDRDYQSTNYTNGTHQRLVVHGGKSSSVTVTTPTAPAYRSNYFQNDKKSMLKGN</sequence>
<feature type="compositionally biased region" description="Polar residues" evidence="1">
    <location>
        <begin position="44"/>
        <end position="53"/>
    </location>
</feature>
<dbReference type="OrthoDB" id="1738396at2759"/>
<dbReference type="EMBL" id="JXTC01000329">
    <property type="protein sequence ID" value="PON64315.1"/>
    <property type="molecule type" value="Genomic_DNA"/>
</dbReference>
<name>A0A2P5CTD5_TREOI</name>
<comment type="caution">
    <text evidence="2">The sequence shown here is derived from an EMBL/GenBank/DDBJ whole genome shotgun (WGS) entry which is preliminary data.</text>
</comment>
<accession>A0A2P5CTD5</accession>
<dbReference type="InParanoid" id="A0A2P5CTD5"/>
<feature type="region of interest" description="Disordered" evidence="1">
    <location>
        <begin position="44"/>
        <end position="70"/>
    </location>
</feature>
<organism evidence="2 3">
    <name type="scientific">Trema orientale</name>
    <name type="common">Charcoal tree</name>
    <name type="synonym">Celtis orientalis</name>
    <dbReference type="NCBI Taxonomy" id="63057"/>
    <lineage>
        <taxon>Eukaryota</taxon>
        <taxon>Viridiplantae</taxon>
        <taxon>Streptophyta</taxon>
        <taxon>Embryophyta</taxon>
        <taxon>Tracheophyta</taxon>
        <taxon>Spermatophyta</taxon>
        <taxon>Magnoliopsida</taxon>
        <taxon>eudicotyledons</taxon>
        <taxon>Gunneridae</taxon>
        <taxon>Pentapetalae</taxon>
        <taxon>rosids</taxon>
        <taxon>fabids</taxon>
        <taxon>Rosales</taxon>
        <taxon>Cannabaceae</taxon>
        <taxon>Trema</taxon>
    </lineage>
</organism>
<dbReference type="Proteomes" id="UP000237000">
    <property type="component" value="Unassembled WGS sequence"/>
</dbReference>
<feature type="compositionally biased region" description="Polar residues" evidence="1">
    <location>
        <begin position="61"/>
        <end position="70"/>
    </location>
</feature>
<proteinExistence type="predicted"/>
<dbReference type="AlphaFoldDB" id="A0A2P5CTD5"/>